<dbReference type="STRING" id="342668.A0A1B8GH53"/>
<feature type="region of interest" description="Disordered" evidence="1">
    <location>
        <begin position="1"/>
        <end position="21"/>
    </location>
</feature>
<dbReference type="Proteomes" id="UP000091956">
    <property type="component" value="Unassembled WGS sequence"/>
</dbReference>
<evidence type="ECO:0000256" key="1">
    <source>
        <dbReference type="SAM" id="MobiDB-lite"/>
    </source>
</evidence>
<gene>
    <name evidence="2" type="ORF">VE01_07386</name>
</gene>
<dbReference type="AlphaFoldDB" id="A0A1B8GH53"/>
<dbReference type="GeneID" id="28840772"/>
<dbReference type="EMBL" id="KV460238">
    <property type="protein sequence ID" value="OBT95145.1"/>
    <property type="molecule type" value="Genomic_DNA"/>
</dbReference>
<accession>A0A1B8GH53</accession>
<organism evidence="2 3">
    <name type="scientific">Pseudogymnoascus verrucosus</name>
    <dbReference type="NCBI Taxonomy" id="342668"/>
    <lineage>
        <taxon>Eukaryota</taxon>
        <taxon>Fungi</taxon>
        <taxon>Dikarya</taxon>
        <taxon>Ascomycota</taxon>
        <taxon>Pezizomycotina</taxon>
        <taxon>Leotiomycetes</taxon>
        <taxon>Thelebolales</taxon>
        <taxon>Thelebolaceae</taxon>
        <taxon>Pseudogymnoascus</taxon>
    </lineage>
</organism>
<dbReference type="OrthoDB" id="376826at2759"/>
<evidence type="ECO:0008006" key="4">
    <source>
        <dbReference type="Google" id="ProtNLM"/>
    </source>
</evidence>
<proteinExistence type="predicted"/>
<sequence>MSTNGITTDEKSNGTTTNNESVVSKSQFLSHLQTYPLLTSAYTTLTTHPYAATPLSLTHRTIDTLTPYATPFVTPVAPYVTPYLIKLDSLADSGLSAFDARVPAAKKPTSELYEQTRELALTPYTLSKEGSDFVWKTYEGEVKRADAKGVIGYSRAVVGTGFVVGGEVIHWARGEGKKVVNGEKA</sequence>
<evidence type="ECO:0000313" key="3">
    <source>
        <dbReference type="Proteomes" id="UP000091956"/>
    </source>
</evidence>
<reference evidence="2 3" key="1">
    <citation type="submission" date="2016-03" db="EMBL/GenBank/DDBJ databases">
        <title>Comparative genomics of Pseudogymnoascus destructans, the fungus causing white-nose syndrome of bats.</title>
        <authorList>
            <person name="Palmer J.M."/>
            <person name="Drees K.P."/>
            <person name="Foster J.T."/>
            <person name="Lindner D.L."/>
        </authorList>
    </citation>
    <scope>NUCLEOTIDE SEQUENCE [LARGE SCALE GENOMIC DNA]</scope>
    <source>
        <strain evidence="2 3">UAMH 10579</strain>
    </source>
</reference>
<dbReference type="RefSeq" id="XP_018128878.1">
    <property type="nucleotide sequence ID" value="XM_018276821.2"/>
</dbReference>
<evidence type="ECO:0000313" key="2">
    <source>
        <dbReference type="EMBL" id="OBT95145.1"/>
    </source>
</evidence>
<name>A0A1B8GH53_9PEZI</name>
<reference evidence="3" key="2">
    <citation type="journal article" date="2018" name="Nat. Commun.">
        <title>Extreme sensitivity to ultraviolet light in the fungal pathogen causing white-nose syndrome of bats.</title>
        <authorList>
            <person name="Palmer J.M."/>
            <person name="Drees K.P."/>
            <person name="Foster J.T."/>
            <person name="Lindner D.L."/>
        </authorList>
    </citation>
    <scope>NUCLEOTIDE SEQUENCE [LARGE SCALE GENOMIC DNA]</scope>
    <source>
        <strain evidence="3">UAMH 10579</strain>
    </source>
</reference>
<keyword evidence="3" id="KW-1185">Reference proteome</keyword>
<protein>
    <recommendedName>
        <fullName evidence="4">CAP20-virulence factor</fullName>
    </recommendedName>
</protein>